<evidence type="ECO:0000256" key="8">
    <source>
        <dbReference type="ARBA" id="ARBA00023097"/>
    </source>
</evidence>
<evidence type="ECO:0000313" key="16">
    <source>
        <dbReference type="Proteomes" id="UP001596189"/>
    </source>
</evidence>
<dbReference type="PANTHER" id="PTHR42739">
    <property type="entry name" value="MALATE SYNTHASE G"/>
    <property type="match status" value="1"/>
</dbReference>
<dbReference type="InterPro" id="IPR044856">
    <property type="entry name" value="Malate_synth_C_sf"/>
</dbReference>
<comment type="cofactor">
    <cofactor evidence="1 10">
        <name>Mg(2+)</name>
        <dbReference type="ChEBI" id="CHEBI:18420"/>
    </cofactor>
</comment>
<feature type="domain" description="Malate synthase N-terminal" evidence="12">
    <location>
        <begin position="16"/>
        <end position="74"/>
    </location>
</feature>
<comment type="subcellular location">
    <subcellularLocation>
        <location evidence="10">Cytoplasm</location>
    </subcellularLocation>
</comment>
<evidence type="ECO:0000256" key="9">
    <source>
        <dbReference type="ARBA" id="ARBA00047918"/>
    </source>
</evidence>
<dbReference type="Proteomes" id="UP001596189">
    <property type="component" value="Unassembled WGS sequence"/>
</dbReference>
<feature type="domain" description="Malate synthase TIM barrel" evidence="11">
    <location>
        <begin position="335"/>
        <end position="575"/>
    </location>
</feature>
<evidence type="ECO:0000256" key="10">
    <source>
        <dbReference type="HAMAP-Rule" id="MF_00641"/>
    </source>
</evidence>
<feature type="binding site" evidence="10">
    <location>
        <position position="430"/>
    </location>
    <ligand>
        <name>Mg(2+)</name>
        <dbReference type="ChEBI" id="CHEBI:18420"/>
    </ligand>
</feature>
<evidence type="ECO:0000256" key="7">
    <source>
        <dbReference type="ARBA" id="ARBA00022842"/>
    </source>
</evidence>
<organism evidence="15 16">
    <name type="scientific">Angustibacter luteus</name>
    <dbReference type="NCBI Taxonomy" id="658456"/>
    <lineage>
        <taxon>Bacteria</taxon>
        <taxon>Bacillati</taxon>
        <taxon>Actinomycetota</taxon>
        <taxon>Actinomycetes</taxon>
        <taxon>Kineosporiales</taxon>
        <taxon>Kineosporiaceae</taxon>
    </lineage>
</organism>
<gene>
    <name evidence="10" type="primary">glcB</name>
    <name evidence="15" type="ORF">ACFQDO_10005</name>
</gene>
<keyword evidence="8 10" id="KW-0558">Oxidation</keyword>
<evidence type="ECO:0000259" key="11">
    <source>
        <dbReference type="Pfam" id="PF01274"/>
    </source>
</evidence>
<keyword evidence="5 10" id="KW-0808">Transferase</keyword>
<dbReference type="Gene3D" id="1.20.1220.12">
    <property type="entry name" value="Malate synthase, domain III"/>
    <property type="match status" value="1"/>
</dbReference>
<dbReference type="EC" id="2.3.3.9" evidence="10"/>
<dbReference type="InterPro" id="IPR001465">
    <property type="entry name" value="Malate_synthase_TIM"/>
</dbReference>
<accession>A0ABW1JDU9</accession>
<feature type="domain" description="Malate synthase G alpha-beta insertion" evidence="13">
    <location>
        <begin position="159"/>
        <end position="233"/>
    </location>
</feature>
<dbReference type="PANTHER" id="PTHR42739:SF1">
    <property type="entry name" value="MALATE SYNTHASE G"/>
    <property type="match status" value="1"/>
</dbReference>
<evidence type="ECO:0000259" key="13">
    <source>
        <dbReference type="Pfam" id="PF20658"/>
    </source>
</evidence>
<evidence type="ECO:0000256" key="3">
    <source>
        <dbReference type="ARBA" id="ARBA00022490"/>
    </source>
</evidence>
<keyword evidence="7 10" id="KW-0460">Magnesium</keyword>
<dbReference type="RefSeq" id="WP_345716260.1">
    <property type="nucleotide sequence ID" value="NZ_BAABFP010000004.1"/>
</dbReference>
<evidence type="ECO:0000256" key="1">
    <source>
        <dbReference type="ARBA" id="ARBA00001946"/>
    </source>
</evidence>
<dbReference type="InterPro" id="IPR046363">
    <property type="entry name" value="MS_N_TIM-barrel_dom"/>
</dbReference>
<dbReference type="NCBIfam" id="NF002825">
    <property type="entry name" value="PRK02999.1"/>
    <property type="match status" value="1"/>
</dbReference>
<dbReference type="InterPro" id="IPR011076">
    <property type="entry name" value="Malate_synth_sf"/>
</dbReference>
<feature type="modified residue" description="Cysteine sulfenic acid (-SOH)" evidence="10">
    <location>
        <position position="616"/>
    </location>
</feature>
<dbReference type="Pfam" id="PF01274">
    <property type="entry name" value="MS_TIM-barrel"/>
    <property type="match status" value="1"/>
</dbReference>
<dbReference type="EMBL" id="JBHSRD010000003">
    <property type="protein sequence ID" value="MFC6007461.1"/>
    <property type="molecule type" value="Genomic_DNA"/>
</dbReference>
<evidence type="ECO:0000256" key="6">
    <source>
        <dbReference type="ARBA" id="ARBA00022723"/>
    </source>
</evidence>
<dbReference type="InterPro" id="IPR048355">
    <property type="entry name" value="MS_C"/>
</dbReference>
<proteinExistence type="inferred from homology"/>
<keyword evidence="4 10" id="KW-0816">Tricarboxylic acid cycle</keyword>
<feature type="binding site" evidence="10">
    <location>
        <position position="338"/>
    </location>
    <ligand>
        <name>glyoxylate</name>
        <dbReference type="ChEBI" id="CHEBI:36655"/>
    </ligand>
</feature>
<comment type="caution">
    <text evidence="10">Lacks conserved residue(s) required for the propagation of feature annotation.</text>
</comment>
<dbReference type="GO" id="GO:0004474">
    <property type="term" value="F:malate synthase activity"/>
    <property type="evidence" value="ECO:0007669"/>
    <property type="project" value="UniProtKB-EC"/>
</dbReference>
<feature type="active site" description="Proton donor" evidence="10">
    <location>
        <position position="630"/>
    </location>
</feature>
<sequence length="726" mass="79269">MITRVAEGELRVARELHDFVRLEALPGTGLDERGFWSGAAEMVGDLRPGLNALLQERVAIQAALDVYNSDQNLPKQGGGYEAFLRSIEYVVPEPEDFEITTTRVDQEISSQPGPQLVVPLLNARFATNAANARWGSLYDALYGTDAVPESGRLARSRGYNPARGDEVIGRGRRFLDEIFPLTVGSHRSATSYEVGAAGLVVHQGEEVTVLQRPEAFIGYIGPREGPSSVVLVHHGLHVILEFDRGHQIGARDAAGICDIVVEAAVTAIMDLEDSVAAVDASDKVRGYRNWLGLMQGTLTAEVVKKDASFTRRLHADRVFRTTSGGVTTLKGTALLMVRHVGHHMTTDSILDSQGNEVPEGIVDALITAVCGLHDLRGPRAGSNSRVGSIYVVKPKMHGPKEVAFACELLRRTEQLLGLEACTIKIGIMDEERRTSANLKACIHAASDRVAFINTGFLDRTGDEIHSSLLAGPMVRKAAMKRQPWMREYETQNVSIGLSCGFRGRAQIGKGMWPAPDNMAEMLEQKVSHPLSGASCAWVPSPTAATLHALHYHAVDVLTHQAELARPSRHRNLAQLLTVPLGNPDQWTSEQRSAEIDNNIQGILGYAVRWVNDGVGCSKVPDIDGTPLMEDRATCRISSQIVANWLQHGVVDTEQVEDSLRRMALVVDAQNADQPAYQPMAPSYDGSAFLAARELVMSAAEQPCGYTELVLRRWRRIQKRAIPAKPP</sequence>
<name>A0ABW1JDU9_9ACTN</name>
<comment type="caution">
    <text evidence="15">The sequence shown here is derived from an EMBL/GenBank/DDBJ whole genome shotgun (WGS) entry which is preliminary data.</text>
</comment>
<dbReference type="Pfam" id="PF20659">
    <property type="entry name" value="MS_C"/>
    <property type="match status" value="1"/>
</dbReference>
<dbReference type="InterPro" id="IPR048356">
    <property type="entry name" value="MS_N"/>
</dbReference>
<dbReference type="InterPro" id="IPR048357">
    <property type="entry name" value="MSG_insertion"/>
</dbReference>
<dbReference type="SUPFAM" id="SSF51645">
    <property type="entry name" value="Malate synthase G"/>
    <property type="match status" value="1"/>
</dbReference>
<comment type="subunit">
    <text evidence="10">Monomer.</text>
</comment>
<evidence type="ECO:0000256" key="5">
    <source>
        <dbReference type="ARBA" id="ARBA00022679"/>
    </source>
</evidence>
<keyword evidence="2 10" id="KW-0329">Glyoxylate bypass</keyword>
<feature type="binding site" evidence="10">
    <location>
        <position position="311"/>
    </location>
    <ligand>
        <name>acetyl-CoA</name>
        <dbReference type="ChEBI" id="CHEBI:57288"/>
    </ligand>
</feature>
<dbReference type="InterPro" id="IPR006253">
    <property type="entry name" value="Malate_synthG"/>
</dbReference>
<feature type="binding site" evidence="10">
    <location>
        <begin position="124"/>
        <end position="125"/>
    </location>
    <ligand>
        <name>acetyl-CoA</name>
        <dbReference type="ChEBI" id="CHEBI:57288"/>
    </ligand>
</feature>
<dbReference type="Gene3D" id="3.20.20.360">
    <property type="entry name" value="Malate synthase, domain 3"/>
    <property type="match status" value="2"/>
</dbReference>
<keyword evidence="15" id="KW-0012">Acyltransferase</keyword>
<feature type="binding site" evidence="10">
    <location>
        <position position="539"/>
    </location>
    <ligand>
        <name>acetyl-CoA</name>
        <dbReference type="ChEBI" id="CHEBI:57288"/>
    </ligand>
</feature>
<keyword evidence="3 10" id="KW-0963">Cytoplasm</keyword>
<feature type="binding site" evidence="10">
    <location>
        <position position="458"/>
    </location>
    <ligand>
        <name>Mg(2+)</name>
        <dbReference type="ChEBI" id="CHEBI:18420"/>
    </ligand>
</feature>
<feature type="binding site" evidence="10">
    <location>
        <position position="274"/>
    </location>
    <ligand>
        <name>acetyl-CoA</name>
        <dbReference type="ChEBI" id="CHEBI:57288"/>
    </ligand>
</feature>
<keyword evidence="6 10" id="KW-0479">Metal-binding</keyword>
<dbReference type="HAMAP" id="MF_00641">
    <property type="entry name" value="Malate_synth_G"/>
    <property type="match status" value="1"/>
</dbReference>
<dbReference type="Pfam" id="PF20656">
    <property type="entry name" value="MS_N"/>
    <property type="match status" value="1"/>
</dbReference>
<feature type="domain" description="Malate synthase C-terminal" evidence="14">
    <location>
        <begin position="591"/>
        <end position="683"/>
    </location>
</feature>
<comment type="similarity">
    <text evidence="10">Belongs to the malate synthase family. GlcB subfamily.</text>
</comment>
<keyword evidence="16" id="KW-1185">Reference proteome</keyword>
<evidence type="ECO:0000256" key="4">
    <source>
        <dbReference type="ARBA" id="ARBA00022532"/>
    </source>
</evidence>
<comment type="catalytic activity">
    <reaction evidence="9 10">
        <text>glyoxylate + acetyl-CoA + H2O = (S)-malate + CoA + H(+)</text>
        <dbReference type="Rhea" id="RHEA:18181"/>
        <dbReference type="ChEBI" id="CHEBI:15377"/>
        <dbReference type="ChEBI" id="CHEBI:15378"/>
        <dbReference type="ChEBI" id="CHEBI:15589"/>
        <dbReference type="ChEBI" id="CHEBI:36655"/>
        <dbReference type="ChEBI" id="CHEBI:57287"/>
        <dbReference type="ChEBI" id="CHEBI:57288"/>
        <dbReference type="EC" id="2.3.3.9"/>
    </reaction>
</comment>
<dbReference type="Pfam" id="PF20658">
    <property type="entry name" value="MSG_insertion"/>
    <property type="match status" value="1"/>
</dbReference>
<protein>
    <recommendedName>
        <fullName evidence="10">Malate synthase G</fullName>
        <ecNumber evidence="10">2.3.3.9</ecNumber>
    </recommendedName>
</protein>
<reference evidence="16" key="1">
    <citation type="journal article" date="2019" name="Int. J. Syst. Evol. Microbiol.">
        <title>The Global Catalogue of Microorganisms (GCM) 10K type strain sequencing project: providing services to taxonomists for standard genome sequencing and annotation.</title>
        <authorList>
            <consortium name="The Broad Institute Genomics Platform"/>
            <consortium name="The Broad Institute Genome Sequencing Center for Infectious Disease"/>
            <person name="Wu L."/>
            <person name="Ma J."/>
        </authorList>
    </citation>
    <scope>NUCLEOTIDE SEQUENCE [LARGE SCALE GENOMIC DNA]</scope>
    <source>
        <strain evidence="16">KACC 14249</strain>
    </source>
</reference>
<feature type="binding site" evidence="10">
    <location>
        <position position="117"/>
    </location>
    <ligand>
        <name>acetyl-CoA</name>
        <dbReference type="ChEBI" id="CHEBI:57288"/>
    </ligand>
</feature>
<feature type="binding site" evidence="10">
    <location>
        <position position="430"/>
    </location>
    <ligand>
        <name>glyoxylate</name>
        <dbReference type="ChEBI" id="CHEBI:36655"/>
    </ligand>
</feature>
<evidence type="ECO:0000313" key="15">
    <source>
        <dbReference type="EMBL" id="MFC6007461.1"/>
    </source>
</evidence>
<comment type="pathway">
    <text evidence="10">Carbohydrate metabolism; glyoxylate cycle; (S)-malate from isocitrate: step 2/2.</text>
</comment>
<feature type="binding site" evidence="10">
    <location>
        <begin position="455"/>
        <end position="458"/>
    </location>
    <ligand>
        <name>glyoxylate</name>
        <dbReference type="ChEBI" id="CHEBI:36655"/>
    </ligand>
</feature>
<feature type="active site" description="Proton acceptor" evidence="10">
    <location>
        <position position="338"/>
    </location>
</feature>
<evidence type="ECO:0000259" key="12">
    <source>
        <dbReference type="Pfam" id="PF20656"/>
    </source>
</evidence>
<evidence type="ECO:0000256" key="2">
    <source>
        <dbReference type="ARBA" id="ARBA00022435"/>
    </source>
</evidence>
<comment type="function">
    <text evidence="10">Involved in the glycolate utilization. Catalyzes the condensation and subsequent hydrolysis of acetyl-coenzyme A (acetyl-CoA) and glyoxylate to form malate and CoA.</text>
</comment>
<evidence type="ECO:0000259" key="14">
    <source>
        <dbReference type="Pfam" id="PF20659"/>
    </source>
</evidence>